<evidence type="ECO:0000256" key="1">
    <source>
        <dbReference type="SAM" id="Phobius"/>
    </source>
</evidence>
<keyword evidence="1" id="KW-1133">Transmembrane helix</keyword>
<proteinExistence type="predicted"/>
<reference evidence="3" key="1">
    <citation type="journal article" date="2019" name="Microbiol. Resour. Announc.">
        <title>Complete Genome Sequence of Halomonas olivaria, a Moderately Halophilic Bacterium Isolated from Olive Processing Effluents, Obtained by Nanopore Sequencing.</title>
        <authorList>
            <person name="Nagata S."/>
            <person name="Ii K.M."/>
            <person name="Tsukimi T."/>
            <person name="Miura M.C."/>
            <person name="Galipon J."/>
            <person name="Arakawa K."/>
        </authorList>
    </citation>
    <scope>NUCLEOTIDE SEQUENCE [LARGE SCALE GENOMIC DNA]</scope>
    <source>
        <strain evidence="3">TYRC17</strain>
    </source>
</reference>
<protein>
    <submittedName>
        <fullName evidence="2">Uncharacterized protein</fullName>
    </submittedName>
</protein>
<keyword evidence="3" id="KW-1185">Reference proteome</keyword>
<keyword evidence="1" id="KW-0472">Membrane</keyword>
<sequence>MNEQARQQAAQRGEWRRLPLIESPRLRWGLAIGAVVYLLLALASVEVNWARVAEGSARAVNFWAPLCSPILSAATTILSRACWKA</sequence>
<keyword evidence="1" id="KW-0812">Transmembrane</keyword>
<dbReference type="Proteomes" id="UP000289555">
    <property type="component" value="Chromosome"/>
</dbReference>
<evidence type="ECO:0000313" key="2">
    <source>
        <dbReference type="EMBL" id="BBI47979.1"/>
    </source>
</evidence>
<evidence type="ECO:0000313" key="3">
    <source>
        <dbReference type="Proteomes" id="UP000289555"/>
    </source>
</evidence>
<gene>
    <name evidence="2" type="ORF">HORIV_04000</name>
</gene>
<accession>A0ABN5WLU5</accession>
<dbReference type="EMBL" id="AP019416">
    <property type="protein sequence ID" value="BBI47979.1"/>
    <property type="molecule type" value="Genomic_DNA"/>
</dbReference>
<name>A0ABN5WLU5_9GAMM</name>
<feature type="transmembrane region" description="Helical" evidence="1">
    <location>
        <begin position="26"/>
        <end position="50"/>
    </location>
</feature>
<feature type="transmembrane region" description="Helical" evidence="1">
    <location>
        <begin position="62"/>
        <end position="83"/>
    </location>
</feature>
<organism evidence="2 3">
    <name type="scientific">Vreelandella olivaria</name>
    <dbReference type="NCBI Taxonomy" id="390919"/>
    <lineage>
        <taxon>Bacteria</taxon>
        <taxon>Pseudomonadati</taxon>
        <taxon>Pseudomonadota</taxon>
        <taxon>Gammaproteobacteria</taxon>
        <taxon>Oceanospirillales</taxon>
        <taxon>Halomonadaceae</taxon>
        <taxon>Vreelandella</taxon>
    </lineage>
</organism>